<evidence type="ECO:0000256" key="1">
    <source>
        <dbReference type="SAM" id="Phobius"/>
    </source>
</evidence>
<evidence type="ECO:0000313" key="2">
    <source>
        <dbReference type="EMBL" id="HAR53460.1"/>
    </source>
</evidence>
<proteinExistence type="predicted"/>
<organism evidence="2 3">
    <name type="scientific">Roseovarius nubinhibens</name>
    <dbReference type="NCBI Taxonomy" id="314263"/>
    <lineage>
        <taxon>Bacteria</taxon>
        <taxon>Pseudomonadati</taxon>
        <taxon>Pseudomonadota</taxon>
        <taxon>Alphaproteobacteria</taxon>
        <taxon>Rhodobacterales</taxon>
        <taxon>Roseobacteraceae</taxon>
        <taxon>Roseovarius</taxon>
    </lineage>
</organism>
<keyword evidence="1" id="KW-0812">Transmembrane</keyword>
<protein>
    <submittedName>
        <fullName evidence="2">Uncharacterized protein</fullName>
    </submittedName>
</protein>
<keyword evidence="1" id="KW-1133">Transmembrane helix</keyword>
<feature type="transmembrane region" description="Helical" evidence="1">
    <location>
        <begin position="55"/>
        <end position="76"/>
    </location>
</feature>
<feature type="transmembrane region" description="Helical" evidence="1">
    <location>
        <begin position="117"/>
        <end position="137"/>
    </location>
</feature>
<evidence type="ECO:0000313" key="3">
    <source>
        <dbReference type="Proteomes" id="UP000264719"/>
    </source>
</evidence>
<reference evidence="2 3" key="1">
    <citation type="journal article" date="2018" name="Nat. Biotechnol.">
        <title>A standardized bacterial taxonomy based on genome phylogeny substantially revises the tree of life.</title>
        <authorList>
            <person name="Parks D.H."/>
            <person name="Chuvochina M."/>
            <person name="Waite D.W."/>
            <person name="Rinke C."/>
            <person name="Skarshewski A."/>
            <person name="Chaumeil P.A."/>
            <person name="Hugenholtz P."/>
        </authorList>
    </citation>
    <scope>NUCLEOTIDE SEQUENCE [LARGE SCALE GENOMIC DNA]</scope>
    <source>
        <strain evidence="2">UBA9169</strain>
    </source>
</reference>
<feature type="transmembrane region" description="Helical" evidence="1">
    <location>
        <begin position="88"/>
        <end position="111"/>
    </location>
</feature>
<comment type="caution">
    <text evidence="2">The sequence shown here is derived from an EMBL/GenBank/DDBJ whole genome shotgun (WGS) entry which is preliminary data.</text>
</comment>
<dbReference type="AlphaFoldDB" id="A0A348WFZ8"/>
<dbReference type="Proteomes" id="UP000264719">
    <property type="component" value="Unassembled WGS sequence"/>
</dbReference>
<feature type="transmembrane region" description="Helical" evidence="1">
    <location>
        <begin position="21"/>
        <end position="43"/>
    </location>
</feature>
<keyword evidence="1" id="KW-0472">Membrane</keyword>
<dbReference type="RefSeq" id="WP_339856769.1">
    <property type="nucleotide sequence ID" value="NZ_CAXAXR010000052.1"/>
</dbReference>
<feature type="transmembrane region" description="Helical" evidence="1">
    <location>
        <begin position="171"/>
        <end position="191"/>
    </location>
</feature>
<dbReference type="EMBL" id="DMVW01000159">
    <property type="protein sequence ID" value="HAR53460.1"/>
    <property type="molecule type" value="Genomic_DNA"/>
</dbReference>
<feature type="transmembrane region" description="Helical" evidence="1">
    <location>
        <begin position="144"/>
        <end position="165"/>
    </location>
</feature>
<sequence>MTELQRALDDISNIRNQIADVQLFQGFGPLVIALTGALALGLATLQALTGGDTSLLPWIALACLSTALIAIETYALTRRTHGPNASNLLWAILQKFLPCLIAGAALGWIILTQTPEITWILPGLWQILLALGLFAATSMLPRNTLFAAGWYLVAGLLVLMISAQATAITPWAMGLPFGLGQILLACLLHWAPEKRKDTRKGDPCHD</sequence>
<name>A0A348WFZ8_9RHOB</name>
<gene>
    <name evidence="2" type="ORF">DCS45_16535</name>
</gene>
<accession>A0A348WFZ8</accession>